<dbReference type="PROSITE" id="PS00059">
    <property type="entry name" value="ADH_ZINC"/>
    <property type="match status" value="1"/>
</dbReference>
<comment type="subunit">
    <text evidence="6">Homotetramer.</text>
</comment>
<dbReference type="EMBL" id="JBEVCJ010000008">
    <property type="protein sequence ID" value="MET1255238.1"/>
    <property type="molecule type" value="Genomic_DNA"/>
</dbReference>
<dbReference type="SUPFAM" id="SSF51735">
    <property type="entry name" value="NAD(P)-binding Rossmann-fold domains"/>
    <property type="match status" value="1"/>
</dbReference>
<dbReference type="RefSeq" id="WP_353895823.1">
    <property type="nucleotide sequence ID" value="NZ_JBEVCJ010000008.1"/>
</dbReference>
<feature type="binding site" evidence="6">
    <location>
        <begin position="286"/>
        <end position="287"/>
    </location>
    <ligand>
        <name>NAD(+)</name>
        <dbReference type="ChEBI" id="CHEBI:57540"/>
    </ligand>
</feature>
<evidence type="ECO:0000313" key="10">
    <source>
        <dbReference type="Proteomes" id="UP001548189"/>
    </source>
</evidence>
<evidence type="ECO:0000256" key="7">
    <source>
        <dbReference type="NCBIfam" id="TIGR00692"/>
    </source>
</evidence>
<dbReference type="InterPro" id="IPR011032">
    <property type="entry name" value="GroES-like_sf"/>
</dbReference>
<feature type="domain" description="Enoyl reductase (ER)" evidence="8">
    <location>
        <begin position="12"/>
        <end position="338"/>
    </location>
</feature>
<protein>
    <recommendedName>
        <fullName evidence="6 7">L-threonine 3-dehydrogenase</fullName>
        <shortName evidence="6">TDH</shortName>
        <ecNumber evidence="6 7">1.1.1.103</ecNumber>
    </recommendedName>
</protein>
<evidence type="ECO:0000259" key="8">
    <source>
        <dbReference type="SMART" id="SM00829"/>
    </source>
</evidence>
<dbReference type="InterPro" id="IPR020843">
    <property type="entry name" value="ER"/>
</dbReference>
<dbReference type="Gene3D" id="3.40.50.720">
    <property type="entry name" value="NAD(P)-binding Rossmann-like Domain"/>
    <property type="match status" value="1"/>
</dbReference>
<feature type="site" description="Important for catalytic activity for the proton relay mechanism but does not participate directly in the coordination of zinc atom" evidence="6">
    <location>
        <position position="148"/>
    </location>
</feature>
<dbReference type="PANTHER" id="PTHR43401:SF2">
    <property type="entry name" value="L-THREONINE 3-DEHYDROGENASE"/>
    <property type="match status" value="1"/>
</dbReference>
<dbReference type="Proteomes" id="UP001548189">
    <property type="component" value="Unassembled WGS sequence"/>
</dbReference>
<feature type="binding site" evidence="6">
    <location>
        <position position="195"/>
    </location>
    <ligand>
        <name>NAD(+)</name>
        <dbReference type="ChEBI" id="CHEBI:57540"/>
    </ligand>
</feature>
<dbReference type="SUPFAM" id="SSF50129">
    <property type="entry name" value="GroES-like"/>
    <property type="match status" value="1"/>
</dbReference>
<feature type="binding site" evidence="6">
    <location>
        <position position="63"/>
    </location>
    <ligand>
        <name>Zn(2+)</name>
        <dbReference type="ChEBI" id="CHEBI:29105"/>
        <label>1</label>
        <note>catalytic</note>
    </ligand>
</feature>
<keyword evidence="1 6" id="KW-0963">Cytoplasm</keyword>
<feature type="active site" description="Charge relay system" evidence="6">
    <location>
        <position position="40"/>
    </location>
</feature>
<comment type="similarity">
    <text evidence="6">Belongs to the zinc-containing alcohol dehydrogenase family.</text>
</comment>
<accession>A0ABV2BTI1</accession>
<feature type="binding site" evidence="6">
    <location>
        <position position="99"/>
    </location>
    <ligand>
        <name>Zn(2+)</name>
        <dbReference type="ChEBI" id="CHEBI:29105"/>
        <label>2</label>
    </ligand>
</feature>
<dbReference type="Pfam" id="PF00107">
    <property type="entry name" value="ADH_zinc_N"/>
    <property type="match status" value="1"/>
</dbReference>
<comment type="function">
    <text evidence="6">Catalyzes the NAD(+)-dependent oxidation of L-threonine to 2-amino-3-ketobutyrate.</text>
</comment>
<keyword evidence="4 6" id="KW-0560">Oxidoreductase</keyword>
<comment type="subcellular location">
    <subcellularLocation>
        <location evidence="6">Cytoplasm</location>
    </subcellularLocation>
</comment>
<gene>
    <name evidence="6 9" type="primary">tdh</name>
    <name evidence="9" type="ORF">ABVT43_08880</name>
</gene>
<evidence type="ECO:0000256" key="5">
    <source>
        <dbReference type="ARBA" id="ARBA00023027"/>
    </source>
</evidence>
<feature type="binding site" evidence="6">
    <location>
        <position position="107"/>
    </location>
    <ligand>
        <name>Zn(2+)</name>
        <dbReference type="ChEBI" id="CHEBI:29105"/>
        <label>2</label>
    </ligand>
</feature>
<feature type="binding site" evidence="6">
    <location>
        <begin position="262"/>
        <end position="264"/>
    </location>
    <ligand>
        <name>NAD(+)</name>
        <dbReference type="ChEBI" id="CHEBI:57540"/>
    </ligand>
</feature>
<comment type="catalytic activity">
    <reaction evidence="6">
        <text>L-threonine + NAD(+) = (2S)-2-amino-3-oxobutanoate + NADH + H(+)</text>
        <dbReference type="Rhea" id="RHEA:13161"/>
        <dbReference type="ChEBI" id="CHEBI:15378"/>
        <dbReference type="ChEBI" id="CHEBI:57540"/>
        <dbReference type="ChEBI" id="CHEBI:57926"/>
        <dbReference type="ChEBI" id="CHEBI:57945"/>
        <dbReference type="ChEBI" id="CHEBI:78948"/>
        <dbReference type="EC" id="1.1.1.103"/>
    </reaction>
</comment>
<evidence type="ECO:0000256" key="3">
    <source>
        <dbReference type="ARBA" id="ARBA00022833"/>
    </source>
</evidence>
<keyword evidence="5 6" id="KW-0520">NAD</keyword>
<dbReference type="InterPro" id="IPR013154">
    <property type="entry name" value="ADH-like_N"/>
</dbReference>
<dbReference type="NCBIfam" id="NF003808">
    <property type="entry name" value="PRK05396.1"/>
    <property type="match status" value="1"/>
</dbReference>
<keyword evidence="3 6" id="KW-0862">Zinc</keyword>
<dbReference type="InterPro" id="IPR002328">
    <property type="entry name" value="ADH_Zn_CS"/>
</dbReference>
<dbReference type="PANTHER" id="PTHR43401">
    <property type="entry name" value="L-THREONINE 3-DEHYDROGENASE"/>
    <property type="match status" value="1"/>
</dbReference>
<comment type="cofactor">
    <cofactor evidence="6">
        <name>Zn(2+)</name>
        <dbReference type="ChEBI" id="CHEBI:29105"/>
    </cofactor>
    <text evidence="6">Binds 2 Zn(2+) ions per subunit.</text>
</comment>
<dbReference type="SMART" id="SM00829">
    <property type="entry name" value="PKS_ER"/>
    <property type="match status" value="1"/>
</dbReference>
<dbReference type="InterPro" id="IPR050129">
    <property type="entry name" value="Zn_alcohol_dh"/>
</dbReference>
<feature type="binding site" evidence="6">
    <location>
        <position position="175"/>
    </location>
    <ligand>
        <name>NAD(+)</name>
        <dbReference type="ChEBI" id="CHEBI:57540"/>
    </ligand>
</feature>
<proteinExistence type="inferred from homology"/>
<keyword evidence="2 6" id="KW-0479">Metal-binding</keyword>
<comment type="caution">
    <text evidence="9">The sequence shown here is derived from an EMBL/GenBank/DDBJ whole genome shotgun (WGS) entry which is preliminary data.</text>
</comment>
<feature type="binding site" evidence="6">
    <location>
        <position position="96"/>
    </location>
    <ligand>
        <name>Zn(2+)</name>
        <dbReference type="ChEBI" id="CHEBI:29105"/>
        <label>2</label>
    </ligand>
</feature>
<dbReference type="HAMAP" id="MF_00627">
    <property type="entry name" value="Thr_dehydrog"/>
    <property type="match status" value="1"/>
</dbReference>
<dbReference type="InterPro" id="IPR036291">
    <property type="entry name" value="NAD(P)-bd_dom_sf"/>
</dbReference>
<dbReference type="EC" id="1.1.1.103" evidence="6 7"/>
<dbReference type="InterPro" id="IPR004627">
    <property type="entry name" value="L-Threonine_3-DHase"/>
</dbReference>
<evidence type="ECO:0000313" key="9">
    <source>
        <dbReference type="EMBL" id="MET1255238.1"/>
    </source>
</evidence>
<feature type="active site" description="Charge relay system" evidence="6">
    <location>
        <position position="43"/>
    </location>
</feature>
<feature type="binding site" evidence="6">
    <location>
        <position position="38"/>
    </location>
    <ligand>
        <name>Zn(2+)</name>
        <dbReference type="ChEBI" id="CHEBI:29105"/>
        <label>1</label>
        <note>catalytic</note>
    </ligand>
</feature>
<comment type="pathway">
    <text evidence="6">Amino-acid degradation; L-threonine degradation via oxydo-reductase pathway; glycine from L-threonine: step 1/2.</text>
</comment>
<organism evidence="9 10">
    <name type="scientific">Aliikangiella maris</name>
    <dbReference type="NCBI Taxonomy" id="3162458"/>
    <lineage>
        <taxon>Bacteria</taxon>
        <taxon>Pseudomonadati</taxon>
        <taxon>Pseudomonadota</taxon>
        <taxon>Gammaproteobacteria</taxon>
        <taxon>Oceanospirillales</taxon>
        <taxon>Pleioneaceae</taxon>
        <taxon>Aliikangiella</taxon>
    </lineage>
</organism>
<keyword evidence="10" id="KW-1185">Reference proteome</keyword>
<reference evidence="9 10" key="1">
    <citation type="submission" date="2024-06" db="EMBL/GenBank/DDBJ databases">
        <authorList>
            <person name="Li F."/>
        </authorList>
    </citation>
    <scope>NUCLEOTIDE SEQUENCE [LARGE SCALE GENOMIC DNA]</scope>
    <source>
        <strain evidence="9 10">GXAS 311</strain>
    </source>
</reference>
<evidence type="ECO:0000256" key="1">
    <source>
        <dbReference type="ARBA" id="ARBA00022490"/>
    </source>
</evidence>
<name>A0ABV2BTI1_9GAMM</name>
<dbReference type="Gene3D" id="3.90.180.10">
    <property type="entry name" value="Medium-chain alcohol dehydrogenases, catalytic domain"/>
    <property type="match status" value="1"/>
</dbReference>
<sequence length="341" mass="37453">MKTLSKSFAKEGIWMEQAEKPEFGHNDVLIRVRKTAICGTDIHIYNWDDWAQQTIPVPMTVGHEFVGVIEEIGQEVQGFSIGDRVSGEGHITCGYCRNCRAGRRHLCRNTYGVGVDRPGAFAEYLVIPAVNAFKLPNDISDEMAAIFDPFGNAVHTALSYDLVGEDVLITGAGPIGIMAAAVCRHVGARHVVITDVNSYRLDLAKKLGATRTVDVSKENLKDVMDELGMTEGFDVGLEMSGVPSAVQSMFATMNNGGKIAMLGIPPANMGVDWNQVIFKGLQIKGIYGREMFETWYKMVSLLQSGLDISPIITHQFDVDDFQQGFDVMRSGLSGKVILNWK</sequence>
<feature type="binding site" evidence="6">
    <location>
        <position position="64"/>
    </location>
    <ligand>
        <name>Zn(2+)</name>
        <dbReference type="ChEBI" id="CHEBI:29105"/>
        <label>1</label>
        <note>catalytic</note>
    </ligand>
</feature>
<dbReference type="Pfam" id="PF08240">
    <property type="entry name" value="ADH_N"/>
    <property type="match status" value="1"/>
</dbReference>
<evidence type="ECO:0000256" key="4">
    <source>
        <dbReference type="ARBA" id="ARBA00023002"/>
    </source>
</evidence>
<feature type="binding site" evidence="6">
    <location>
        <position position="200"/>
    </location>
    <ligand>
        <name>NAD(+)</name>
        <dbReference type="ChEBI" id="CHEBI:57540"/>
    </ligand>
</feature>
<dbReference type="NCBIfam" id="TIGR00692">
    <property type="entry name" value="tdh"/>
    <property type="match status" value="1"/>
</dbReference>
<feature type="binding site" evidence="6">
    <location>
        <position position="93"/>
    </location>
    <ligand>
        <name>Zn(2+)</name>
        <dbReference type="ChEBI" id="CHEBI:29105"/>
        <label>2</label>
    </ligand>
</feature>
<evidence type="ECO:0000256" key="6">
    <source>
        <dbReference type="HAMAP-Rule" id="MF_00627"/>
    </source>
</evidence>
<dbReference type="InterPro" id="IPR013149">
    <property type="entry name" value="ADH-like_C"/>
</dbReference>
<dbReference type="GO" id="GO:0008743">
    <property type="term" value="F:L-threonine 3-dehydrogenase activity"/>
    <property type="evidence" value="ECO:0007669"/>
    <property type="project" value="UniProtKB-EC"/>
</dbReference>
<evidence type="ECO:0000256" key="2">
    <source>
        <dbReference type="ARBA" id="ARBA00022723"/>
    </source>
</evidence>